<dbReference type="PROSITE" id="PS50931">
    <property type="entry name" value="HTH_LYSR"/>
    <property type="match status" value="1"/>
</dbReference>
<dbReference type="Pfam" id="PF00126">
    <property type="entry name" value="HTH_1"/>
    <property type="match status" value="1"/>
</dbReference>
<dbReference type="SUPFAM" id="SSF46785">
    <property type="entry name" value="Winged helix' DNA-binding domain"/>
    <property type="match status" value="1"/>
</dbReference>
<keyword evidence="3" id="KW-0238">DNA-binding</keyword>
<evidence type="ECO:0000313" key="6">
    <source>
        <dbReference type="EMBL" id="BDE94749.1"/>
    </source>
</evidence>
<dbReference type="PRINTS" id="PR00039">
    <property type="entry name" value="HTHLYSR"/>
</dbReference>
<comment type="similarity">
    <text evidence="1">Belongs to the LysR transcriptional regulatory family.</text>
</comment>
<dbReference type="Gene3D" id="1.10.10.10">
    <property type="entry name" value="Winged helix-like DNA-binding domain superfamily/Winged helix DNA-binding domain"/>
    <property type="match status" value="1"/>
</dbReference>
<sequence>MQDFRTETFLDVCDTLSYTRTAQRLNITQPAVSQHISHLEAVYGTKLFSYSNRRLSLTEAGEVLRDALTVMAHDERLVKERIAALSGKRRTIGFGATMTAGEYVIARPLARFLQQRPDLQVKVVASGTDDLLALLHEGVLDCALVEGFFDKGYYDWEVYCTEQLVAVCAPGCRLAEEPQRLEGLLGEHLIVREPGSGTRAVLEHALAARNLSLDGFARTTEVTSISIIKALVESGYGIAFLYESAVRAECTAGTLRAIELDGPAIEHDMTFIWLRGSLFEREFRGLVHELAVCAGEV</sequence>
<dbReference type="SUPFAM" id="SSF53850">
    <property type="entry name" value="Periplasmic binding protein-like II"/>
    <property type="match status" value="1"/>
</dbReference>
<keyword evidence="4" id="KW-0804">Transcription</keyword>
<dbReference type="PANTHER" id="PTHR30126">
    <property type="entry name" value="HTH-TYPE TRANSCRIPTIONAL REGULATOR"/>
    <property type="match status" value="1"/>
</dbReference>
<evidence type="ECO:0000256" key="3">
    <source>
        <dbReference type="ARBA" id="ARBA00023125"/>
    </source>
</evidence>
<dbReference type="RefSeq" id="WP_244387536.1">
    <property type="nucleotide sequence ID" value="NZ_AP025564.1"/>
</dbReference>
<reference evidence="6 7" key="1">
    <citation type="submission" date="2022-01" db="EMBL/GenBank/DDBJ databases">
        <title>Novel bile acid biosynthetic pathways are enriched in the microbiome of centenarians.</title>
        <authorList>
            <person name="Sato Y."/>
            <person name="Atarashi K."/>
            <person name="Plichta R.D."/>
            <person name="Arai Y."/>
            <person name="Sasajima S."/>
            <person name="Kearney M.S."/>
            <person name="Suda W."/>
            <person name="Takeshita K."/>
            <person name="Sasaki T."/>
            <person name="Okamoto S."/>
            <person name="Skelly N.A."/>
            <person name="Okamura Y."/>
            <person name="Vlamakis H."/>
            <person name="Li Y."/>
            <person name="Tanoue T."/>
            <person name="Takei H."/>
            <person name="Nittono H."/>
            <person name="Narushima S."/>
            <person name="Irie J."/>
            <person name="Itoh H."/>
            <person name="Moriya K."/>
            <person name="Sugiura Y."/>
            <person name="Suematsu M."/>
            <person name="Moritoki N."/>
            <person name="Shibata S."/>
            <person name="Littman R.D."/>
            <person name="Fischbach A.M."/>
            <person name="Uwamino Y."/>
            <person name="Inoue T."/>
            <person name="Honda A."/>
            <person name="Hattori M."/>
            <person name="Murai T."/>
            <person name="Xavier J.R."/>
            <person name="Hirose N."/>
            <person name="Honda K."/>
        </authorList>
    </citation>
    <scope>NUCLEOTIDE SEQUENCE [LARGE SCALE GENOMIC DNA]</scope>
    <source>
        <strain evidence="6 7">CE91-St30</strain>
    </source>
</reference>
<dbReference type="InterPro" id="IPR005119">
    <property type="entry name" value="LysR_subst-bd"/>
</dbReference>
<dbReference type="Proteomes" id="UP001320544">
    <property type="component" value="Chromosome"/>
</dbReference>
<dbReference type="InterPro" id="IPR036388">
    <property type="entry name" value="WH-like_DNA-bd_sf"/>
</dbReference>
<dbReference type="PANTHER" id="PTHR30126:SF39">
    <property type="entry name" value="HTH-TYPE TRANSCRIPTIONAL REGULATOR CYSL"/>
    <property type="match status" value="1"/>
</dbReference>
<dbReference type="Pfam" id="PF03466">
    <property type="entry name" value="LysR_substrate"/>
    <property type="match status" value="1"/>
</dbReference>
<evidence type="ECO:0000256" key="2">
    <source>
        <dbReference type="ARBA" id="ARBA00023015"/>
    </source>
</evidence>
<feature type="domain" description="HTH lysR-type" evidence="5">
    <location>
        <begin position="1"/>
        <end position="58"/>
    </location>
</feature>
<dbReference type="InterPro" id="IPR036390">
    <property type="entry name" value="WH_DNA-bd_sf"/>
</dbReference>
<dbReference type="InterPro" id="IPR000847">
    <property type="entry name" value="LysR_HTH_N"/>
</dbReference>
<keyword evidence="2" id="KW-0805">Transcription regulation</keyword>
<evidence type="ECO:0000256" key="1">
    <source>
        <dbReference type="ARBA" id="ARBA00009437"/>
    </source>
</evidence>
<dbReference type="Gene3D" id="3.40.190.10">
    <property type="entry name" value="Periplasmic binding protein-like II"/>
    <property type="match status" value="2"/>
</dbReference>
<evidence type="ECO:0000256" key="4">
    <source>
        <dbReference type="ARBA" id="ARBA00023163"/>
    </source>
</evidence>
<name>A0ABN6MB05_9ACTN</name>
<evidence type="ECO:0000313" key="7">
    <source>
        <dbReference type="Proteomes" id="UP001320544"/>
    </source>
</evidence>
<proteinExistence type="inferred from homology"/>
<dbReference type="EMBL" id="AP025564">
    <property type="protein sequence ID" value="BDE94749.1"/>
    <property type="molecule type" value="Genomic_DNA"/>
</dbReference>
<gene>
    <name evidence="6" type="ORF">CE91St30_00820</name>
</gene>
<evidence type="ECO:0000259" key="5">
    <source>
        <dbReference type="PROSITE" id="PS50931"/>
    </source>
</evidence>
<keyword evidence="7" id="KW-1185">Reference proteome</keyword>
<protein>
    <submittedName>
        <fullName evidence="6">LysR family transcriptional regulator</fullName>
    </submittedName>
</protein>
<accession>A0ABN6MB05</accession>
<organism evidence="6 7">
    <name type="scientific">Raoultibacter timonensis</name>
    <dbReference type="NCBI Taxonomy" id="1907662"/>
    <lineage>
        <taxon>Bacteria</taxon>
        <taxon>Bacillati</taxon>
        <taxon>Actinomycetota</taxon>
        <taxon>Coriobacteriia</taxon>
        <taxon>Eggerthellales</taxon>
        <taxon>Eggerthellaceae</taxon>
        <taxon>Raoultibacter</taxon>
    </lineage>
</organism>